<dbReference type="InterPro" id="IPR033132">
    <property type="entry name" value="GH_1_N_CS"/>
</dbReference>
<dbReference type="Pfam" id="PF00232">
    <property type="entry name" value="Glyco_hydro_1"/>
    <property type="match status" value="1"/>
</dbReference>
<evidence type="ECO:0000256" key="3">
    <source>
        <dbReference type="ARBA" id="ARBA00023295"/>
    </source>
</evidence>
<dbReference type="SUPFAM" id="SSF51445">
    <property type="entry name" value="(Trans)glycosidases"/>
    <property type="match status" value="1"/>
</dbReference>
<dbReference type="InterPro" id="IPR001360">
    <property type="entry name" value="Glyco_hydro_1"/>
</dbReference>
<dbReference type="RefSeq" id="WP_380425460.1">
    <property type="nucleotide sequence ID" value="NZ_JBHRZV010000025.1"/>
</dbReference>
<keyword evidence="2 6" id="KW-0378">Hydrolase</keyword>
<dbReference type="GO" id="GO:0016798">
    <property type="term" value="F:hydrolase activity, acting on glycosyl bonds"/>
    <property type="evidence" value="ECO:0007669"/>
    <property type="project" value="UniProtKB-KW"/>
</dbReference>
<dbReference type="PROSITE" id="PS00653">
    <property type="entry name" value="GLYCOSYL_HYDROL_F1_2"/>
    <property type="match status" value="1"/>
</dbReference>
<evidence type="ECO:0000313" key="7">
    <source>
        <dbReference type="EMBL" id="MFC3927641.1"/>
    </source>
</evidence>
<evidence type="ECO:0000256" key="1">
    <source>
        <dbReference type="ARBA" id="ARBA00010838"/>
    </source>
</evidence>
<name>A0ABV8CU62_9STRE</name>
<gene>
    <name evidence="7" type="ORF">ACFORF_03245</name>
</gene>
<organism evidence="7 8">
    <name type="scientific">Streptococcus caprae</name>
    <dbReference type="NCBI Taxonomy" id="1640501"/>
    <lineage>
        <taxon>Bacteria</taxon>
        <taxon>Bacillati</taxon>
        <taxon>Bacillota</taxon>
        <taxon>Bacilli</taxon>
        <taxon>Lactobacillales</taxon>
        <taxon>Streptococcaceae</taxon>
        <taxon>Streptococcus</taxon>
    </lineage>
</organism>
<accession>A0ABV8CU62</accession>
<dbReference type="PRINTS" id="PR00131">
    <property type="entry name" value="GLHYDRLASE1"/>
</dbReference>
<dbReference type="Proteomes" id="UP001595807">
    <property type="component" value="Unassembled WGS sequence"/>
</dbReference>
<dbReference type="InterPro" id="IPR018120">
    <property type="entry name" value="Glyco_hydro_1_AS"/>
</dbReference>
<dbReference type="PROSITE" id="PS00572">
    <property type="entry name" value="GLYCOSYL_HYDROL_F1_1"/>
    <property type="match status" value="1"/>
</dbReference>
<keyword evidence="8" id="KW-1185">Reference proteome</keyword>
<protein>
    <submittedName>
        <fullName evidence="7">Glycoside hydrolase family 1 protein</fullName>
        <ecNumber evidence="7">3.2.1.-</ecNumber>
    </submittedName>
</protein>
<dbReference type="PANTHER" id="PTHR10353">
    <property type="entry name" value="GLYCOSYL HYDROLASE"/>
    <property type="match status" value="1"/>
</dbReference>
<dbReference type="EMBL" id="JBHRZV010000025">
    <property type="protein sequence ID" value="MFC3927641.1"/>
    <property type="molecule type" value="Genomic_DNA"/>
</dbReference>
<comment type="similarity">
    <text evidence="1 5">Belongs to the glycosyl hydrolase 1 family.</text>
</comment>
<evidence type="ECO:0000256" key="4">
    <source>
        <dbReference type="PROSITE-ProRule" id="PRU10055"/>
    </source>
</evidence>
<proteinExistence type="inferred from homology"/>
<evidence type="ECO:0000313" key="8">
    <source>
        <dbReference type="Proteomes" id="UP001595807"/>
    </source>
</evidence>
<dbReference type="EC" id="3.2.1.-" evidence="7"/>
<dbReference type="PANTHER" id="PTHR10353:SF122">
    <property type="entry name" value="6-PHOSPHO-BETA-GLUCOSIDASE ASCB-RELATED"/>
    <property type="match status" value="1"/>
</dbReference>
<sequence length="495" mass="56782">MTFPTEFLWGGAVAANQLEGAWDKDGKGPNLTDVMVGIATDARTPGIRWNEDKEKYEIQLNPDKVYLSHEGIDFYHRYKEDLALLAGMGFKAFRTSISWARIFPNGDEEEPNEAGLAFYDDLFDEMIRLGMTPVVTLSHYETPLGLVTDYGGWTNRKLITFFERYVRTVLTRYKDKVPYWMTFNEINAIMRMPFAAGAVVAQYPKQADRPVDDLTQRDIYQASHHMFVAHSLAVKACREICPQNKMGGMYTFSSIATYPYNCDPDNIFGALEYQRQSLFFSDVMTRGSYPSYIYRIWEENDCRPVMEEGDEQLMADYTSDYLAFSYYRSAVYEKNAHMRADTGGAQGIDNPYLKGKSPKPWEWPIDPKGLRYVCNVLYDRYQKPLFIVENGIGLDEAPNANGRLEDMERCVYLRDHLLSLEEAIKDGVDILGYLWWGPIDVVSAGTGEMKKRYGFIYVDRHNDGSGSLSRSLKNSYDYYKQIIESNGSDLSLPKE</sequence>
<dbReference type="Gene3D" id="3.20.20.80">
    <property type="entry name" value="Glycosidases"/>
    <property type="match status" value="1"/>
</dbReference>
<dbReference type="InterPro" id="IPR017853">
    <property type="entry name" value="GH"/>
</dbReference>
<comment type="caution">
    <text evidence="7">The sequence shown here is derived from an EMBL/GenBank/DDBJ whole genome shotgun (WGS) entry which is preliminary data.</text>
</comment>
<evidence type="ECO:0000256" key="2">
    <source>
        <dbReference type="ARBA" id="ARBA00022801"/>
    </source>
</evidence>
<reference evidence="8" key="1">
    <citation type="journal article" date="2019" name="Int. J. Syst. Evol. Microbiol.">
        <title>The Global Catalogue of Microorganisms (GCM) 10K type strain sequencing project: providing services to taxonomists for standard genome sequencing and annotation.</title>
        <authorList>
            <consortium name="The Broad Institute Genomics Platform"/>
            <consortium name="The Broad Institute Genome Sequencing Center for Infectious Disease"/>
            <person name="Wu L."/>
            <person name="Ma J."/>
        </authorList>
    </citation>
    <scope>NUCLEOTIDE SEQUENCE [LARGE SCALE GENOMIC DNA]</scope>
    <source>
        <strain evidence="8">CCUG 67170</strain>
    </source>
</reference>
<evidence type="ECO:0000256" key="6">
    <source>
        <dbReference type="RuleBase" id="RU004468"/>
    </source>
</evidence>
<evidence type="ECO:0000256" key="5">
    <source>
        <dbReference type="RuleBase" id="RU003690"/>
    </source>
</evidence>
<feature type="active site" description="Nucleophile" evidence="4">
    <location>
        <position position="389"/>
    </location>
</feature>
<keyword evidence="3 6" id="KW-0326">Glycosidase</keyword>